<dbReference type="GO" id="GO:0008531">
    <property type="term" value="F:riboflavin kinase activity"/>
    <property type="evidence" value="ECO:0007669"/>
    <property type="project" value="UniProtKB-UniRule"/>
</dbReference>
<keyword evidence="4 15" id="KW-0285">Flavoprotein</keyword>
<organism evidence="17 18">
    <name type="scientific">Nitrosomonas eutropha</name>
    <dbReference type="NCBI Taxonomy" id="916"/>
    <lineage>
        <taxon>Bacteria</taxon>
        <taxon>Pseudomonadati</taxon>
        <taxon>Pseudomonadota</taxon>
        <taxon>Betaproteobacteria</taxon>
        <taxon>Nitrosomonadales</taxon>
        <taxon>Nitrosomonadaceae</taxon>
        <taxon>Nitrosomonas</taxon>
    </lineage>
</organism>
<dbReference type="SUPFAM" id="SSF82114">
    <property type="entry name" value="Riboflavin kinase-like"/>
    <property type="match status" value="1"/>
</dbReference>
<dbReference type="NCBIfam" id="NF004159">
    <property type="entry name" value="PRK05627.1-2"/>
    <property type="match status" value="1"/>
</dbReference>
<dbReference type="Gene3D" id="3.40.50.620">
    <property type="entry name" value="HUPs"/>
    <property type="match status" value="1"/>
</dbReference>
<evidence type="ECO:0000256" key="15">
    <source>
        <dbReference type="PIRNR" id="PIRNR004491"/>
    </source>
</evidence>
<dbReference type="SUPFAM" id="SSF52374">
    <property type="entry name" value="Nucleotidylyl transferase"/>
    <property type="match status" value="1"/>
</dbReference>
<evidence type="ECO:0000256" key="10">
    <source>
        <dbReference type="ARBA" id="ARBA00022827"/>
    </source>
</evidence>
<comment type="catalytic activity">
    <reaction evidence="14 15">
        <text>FMN + ATP + H(+) = FAD + diphosphate</text>
        <dbReference type="Rhea" id="RHEA:17237"/>
        <dbReference type="ChEBI" id="CHEBI:15378"/>
        <dbReference type="ChEBI" id="CHEBI:30616"/>
        <dbReference type="ChEBI" id="CHEBI:33019"/>
        <dbReference type="ChEBI" id="CHEBI:57692"/>
        <dbReference type="ChEBI" id="CHEBI:58210"/>
        <dbReference type="EC" id="2.7.7.2"/>
    </reaction>
</comment>
<dbReference type="NCBIfam" id="NF004162">
    <property type="entry name" value="PRK05627.1-5"/>
    <property type="match status" value="1"/>
</dbReference>
<dbReference type="GO" id="GO:0009398">
    <property type="term" value="P:FMN biosynthetic process"/>
    <property type="evidence" value="ECO:0007669"/>
    <property type="project" value="UniProtKB-UniRule"/>
</dbReference>
<comment type="pathway">
    <text evidence="3 15">Cofactor biosynthesis; FMN biosynthesis; FMN from riboflavin (ATP route): step 1/1.</text>
</comment>
<evidence type="ECO:0000256" key="8">
    <source>
        <dbReference type="ARBA" id="ARBA00022741"/>
    </source>
</evidence>
<keyword evidence="6 15" id="KW-0808">Transferase</keyword>
<dbReference type="Proteomes" id="UP000183926">
    <property type="component" value="Unassembled WGS sequence"/>
</dbReference>
<keyword evidence="5 15" id="KW-0288">FMN</keyword>
<dbReference type="PANTHER" id="PTHR22749">
    <property type="entry name" value="RIBOFLAVIN KINASE/FMN ADENYLYLTRANSFERASE"/>
    <property type="match status" value="1"/>
</dbReference>
<reference evidence="17 18" key="1">
    <citation type="submission" date="2016-10" db="EMBL/GenBank/DDBJ databases">
        <authorList>
            <person name="de Groot N.N."/>
        </authorList>
    </citation>
    <scope>NUCLEOTIDE SEQUENCE [LARGE SCALE GENOMIC DNA]</scope>
    <source>
        <strain evidence="17 18">Nm24</strain>
    </source>
</reference>
<dbReference type="InterPro" id="IPR002606">
    <property type="entry name" value="Riboflavin_kinase_bac"/>
</dbReference>
<dbReference type="GO" id="GO:0003919">
    <property type="term" value="F:FMN adenylyltransferase activity"/>
    <property type="evidence" value="ECO:0007669"/>
    <property type="project" value="UniProtKB-UniRule"/>
</dbReference>
<comment type="pathway">
    <text evidence="2 15">Cofactor biosynthesis; FAD biosynthesis; FAD from FMN: step 1/1.</text>
</comment>
<dbReference type="InterPro" id="IPR015864">
    <property type="entry name" value="FAD_synthase"/>
</dbReference>
<dbReference type="GO" id="GO:0005524">
    <property type="term" value="F:ATP binding"/>
    <property type="evidence" value="ECO:0007669"/>
    <property type="project" value="UniProtKB-UniRule"/>
</dbReference>
<dbReference type="EC" id="2.7.1.26" evidence="15"/>
<gene>
    <name evidence="17" type="ORF">SAMN05216339_102163</name>
</gene>
<name>A0A1I7G2E3_9PROT</name>
<dbReference type="FunFam" id="3.40.50.620:FF:000021">
    <property type="entry name" value="Riboflavin biosynthesis protein"/>
    <property type="match status" value="1"/>
</dbReference>
<dbReference type="PANTHER" id="PTHR22749:SF6">
    <property type="entry name" value="RIBOFLAVIN KINASE"/>
    <property type="match status" value="1"/>
</dbReference>
<dbReference type="RefSeq" id="WP_074927454.1">
    <property type="nucleotide sequence ID" value="NZ_FPBL01000002.1"/>
</dbReference>
<dbReference type="UniPathway" id="UPA00276">
    <property type="reaction ID" value="UER00406"/>
</dbReference>
<evidence type="ECO:0000256" key="2">
    <source>
        <dbReference type="ARBA" id="ARBA00004726"/>
    </source>
</evidence>
<dbReference type="InterPro" id="IPR015865">
    <property type="entry name" value="Riboflavin_kinase_bac/euk"/>
</dbReference>
<evidence type="ECO:0000256" key="6">
    <source>
        <dbReference type="ARBA" id="ARBA00022679"/>
    </source>
</evidence>
<evidence type="ECO:0000256" key="9">
    <source>
        <dbReference type="ARBA" id="ARBA00022777"/>
    </source>
</evidence>
<keyword evidence="11 15" id="KW-0067">ATP-binding</keyword>
<comment type="function">
    <text evidence="1">Catalyzes the phosphorylation of riboflavin to FMN followed by the adenylation of FMN to FAD.</text>
</comment>
<evidence type="ECO:0000256" key="11">
    <source>
        <dbReference type="ARBA" id="ARBA00022840"/>
    </source>
</evidence>
<dbReference type="NCBIfam" id="TIGR00083">
    <property type="entry name" value="ribF"/>
    <property type="match status" value="1"/>
</dbReference>
<evidence type="ECO:0000313" key="18">
    <source>
        <dbReference type="Proteomes" id="UP000183926"/>
    </source>
</evidence>
<evidence type="ECO:0000256" key="1">
    <source>
        <dbReference type="ARBA" id="ARBA00002121"/>
    </source>
</evidence>
<evidence type="ECO:0000256" key="4">
    <source>
        <dbReference type="ARBA" id="ARBA00022630"/>
    </source>
</evidence>
<dbReference type="GO" id="GO:0006747">
    <property type="term" value="P:FAD biosynthetic process"/>
    <property type="evidence" value="ECO:0007669"/>
    <property type="project" value="UniProtKB-UniRule"/>
</dbReference>
<dbReference type="InterPro" id="IPR023465">
    <property type="entry name" value="Riboflavin_kinase_dom_sf"/>
</dbReference>
<evidence type="ECO:0000256" key="14">
    <source>
        <dbReference type="ARBA" id="ARBA00049494"/>
    </source>
</evidence>
<dbReference type="SMART" id="SM00904">
    <property type="entry name" value="Flavokinase"/>
    <property type="match status" value="1"/>
</dbReference>
<accession>A0A1I7G2E3</accession>
<keyword evidence="12" id="KW-0511">Multifunctional enzyme</keyword>
<evidence type="ECO:0000256" key="12">
    <source>
        <dbReference type="ARBA" id="ARBA00023268"/>
    </source>
</evidence>
<evidence type="ECO:0000256" key="3">
    <source>
        <dbReference type="ARBA" id="ARBA00005201"/>
    </source>
</evidence>
<dbReference type="EC" id="2.7.7.2" evidence="15"/>
<keyword evidence="10 15" id="KW-0274">FAD</keyword>
<dbReference type="NCBIfam" id="NF004163">
    <property type="entry name" value="PRK05627.1-6"/>
    <property type="match status" value="1"/>
</dbReference>
<dbReference type="NCBIfam" id="NF004160">
    <property type="entry name" value="PRK05627.1-3"/>
    <property type="match status" value="1"/>
</dbReference>
<dbReference type="CDD" id="cd02064">
    <property type="entry name" value="FAD_synthetase_N"/>
    <property type="match status" value="1"/>
</dbReference>
<evidence type="ECO:0000313" key="17">
    <source>
        <dbReference type="EMBL" id="SFU42583.1"/>
    </source>
</evidence>
<dbReference type="InterPro" id="IPR014729">
    <property type="entry name" value="Rossmann-like_a/b/a_fold"/>
</dbReference>
<dbReference type="PIRSF" id="PIRSF004491">
    <property type="entry name" value="FAD_Synth"/>
    <property type="match status" value="1"/>
</dbReference>
<keyword evidence="9 15" id="KW-0418">Kinase</keyword>
<protein>
    <recommendedName>
        <fullName evidence="15">Riboflavin biosynthesis protein</fullName>
    </recommendedName>
    <domain>
        <recommendedName>
            <fullName evidence="15">Riboflavin kinase</fullName>
            <ecNumber evidence="15">2.7.1.26</ecNumber>
        </recommendedName>
        <alternativeName>
            <fullName evidence="15">Flavokinase</fullName>
        </alternativeName>
    </domain>
    <domain>
        <recommendedName>
            <fullName evidence="15">FMN adenylyltransferase</fullName>
            <ecNumber evidence="15">2.7.7.2</ecNumber>
        </recommendedName>
        <alternativeName>
            <fullName evidence="15">FAD pyrophosphorylase</fullName>
        </alternativeName>
        <alternativeName>
            <fullName evidence="15">FAD synthase</fullName>
        </alternativeName>
    </domain>
</protein>
<dbReference type="UniPathway" id="UPA00277">
    <property type="reaction ID" value="UER00407"/>
</dbReference>
<keyword evidence="8 15" id="KW-0547">Nucleotide-binding</keyword>
<feature type="domain" description="Riboflavin kinase" evidence="16">
    <location>
        <begin position="182"/>
        <end position="313"/>
    </location>
</feature>
<dbReference type="EMBL" id="FPBL01000002">
    <property type="protein sequence ID" value="SFU42583.1"/>
    <property type="molecule type" value="Genomic_DNA"/>
</dbReference>
<dbReference type="InterPro" id="IPR023468">
    <property type="entry name" value="Riboflavin_kinase"/>
</dbReference>
<comment type="catalytic activity">
    <reaction evidence="13 15">
        <text>riboflavin + ATP = FMN + ADP + H(+)</text>
        <dbReference type="Rhea" id="RHEA:14357"/>
        <dbReference type="ChEBI" id="CHEBI:15378"/>
        <dbReference type="ChEBI" id="CHEBI:30616"/>
        <dbReference type="ChEBI" id="CHEBI:57986"/>
        <dbReference type="ChEBI" id="CHEBI:58210"/>
        <dbReference type="ChEBI" id="CHEBI:456216"/>
        <dbReference type="EC" id="2.7.1.26"/>
    </reaction>
</comment>
<dbReference type="Pfam" id="PF01687">
    <property type="entry name" value="Flavokinase"/>
    <property type="match status" value="1"/>
</dbReference>
<dbReference type="AlphaFoldDB" id="A0A1I7G2E3"/>
<dbReference type="GO" id="GO:0009231">
    <property type="term" value="P:riboflavin biosynthetic process"/>
    <property type="evidence" value="ECO:0007669"/>
    <property type="project" value="InterPro"/>
</dbReference>
<sequence>MRITRRAAASREEPVALTIGNFDGVHLGHQAMIARLKRAARRLGVASCVMTFEPHPRELLMPDRAPARLTNLHEKLELLANLGVDRVQIYRFNHAFAKISAELFITRILLQEMNVRWLLIGEDFRFGARRSGDIALLQKFFSESGERELEVMSPVALDELRVSSTAVRHALASDDLDLAAELLGRPFTMGGRVVDGLKLGKKLGFPTANIQLKDHYPLLNGIFVVEASWRDGDGSGFTRRARGVASLGVRPTVLEYAQPVLEVHLFDFDEDIYGQRLRIEFLQKLRDEEKFPDMETLVKQIEQDAVRARAYFSQMDSSMHATACLDC</sequence>
<evidence type="ECO:0000256" key="5">
    <source>
        <dbReference type="ARBA" id="ARBA00022643"/>
    </source>
</evidence>
<dbReference type="OrthoDB" id="9803667at2"/>
<keyword evidence="7 15" id="KW-0548">Nucleotidyltransferase</keyword>
<evidence type="ECO:0000256" key="13">
    <source>
        <dbReference type="ARBA" id="ARBA00047880"/>
    </source>
</evidence>
<dbReference type="Pfam" id="PF06574">
    <property type="entry name" value="FAD_syn"/>
    <property type="match status" value="1"/>
</dbReference>
<dbReference type="Gene3D" id="2.40.30.30">
    <property type="entry name" value="Riboflavin kinase-like"/>
    <property type="match status" value="1"/>
</dbReference>
<evidence type="ECO:0000256" key="7">
    <source>
        <dbReference type="ARBA" id="ARBA00022695"/>
    </source>
</evidence>
<comment type="similarity">
    <text evidence="15">Belongs to the ribF family.</text>
</comment>
<evidence type="ECO:0000259" key="16">
    <source>
        <dbReference type="SMART" id="SM00904"/>
    </source>
</evidence>
<proteinExistence type="inferred from homology"/>